<evidence type="ECO:0000256" key="11">
    <source>
        <dbReference type="HAMAP-Rule" id="MF_00303"/>
    </source>
</evidence>
<evidence type="ECO:0000256" key="3">
    <source>
        <dbReference type="ARBA" id="ARBA00013194"/>
    </source>
</evidence>
<dbReference type="GO" id="GO:0015031">
    <property type="term" value="P:protein transport"/>
    <property type="evidence" value="ECO:0007669"/>
    <property type="project" value="UniProtKB-UniRule"/>
</dbReference>
<keyword evidence="9 11" id="KW-0131">Cell cycle</keyword>
<comment type="similarity">
    <text evidence="2 11 13">Belongs to the FKBP-type PPIase family. Tig subfamily.</text>
</comment>
<evidence type="ECO:0000313" key="15">
    <source>
        <dbReference type="EMBL" id="EAU55012.1"/>
    </source>
</evidence>
<dbReference type="InterPro" id="IPR027304">
    <property type="entry name" value="Trigger_fact/SurA_dom_sf"/>
</dbReference>
<keyword evidence="11" id="KW-0963">Cytoplasm</keyword>
<evidence type="ECO:0000256" key="2">
    <source>
        <dbReference type="ARBA" id="ARBA00005464"/>
    </source>
</evidence>
<evidence type="ECO:0000256" key="13">
    <source>
        <dbReference type="RuleBase" id="RU003914"/>
    </source>
</evidence>
<reference evidence="15 16" key="1">
    <citation type="submission" date="2006-09" db="EMBL/GenBank/DDBJ databases">
        <authorList>
            <person name="Emerson D."/>
            <person name="Ferriera S."/>
            <person name="Johnson J."/>
            <person name="Kravitz S."/>
            <person name="Halpern A."/>
            <person name="Remington K."/>
            <person name="Beeson K."/>
            <person name="Tran B."/>
            <person name="Rogers Y.-H."/>
            <person name="Friedman R."/>
            <person name="Venter J.C."/>
        </authorList>
    </citation>
    <scope>NUCLEOTIDE SEQUENCE [LARGE SCALE GENOMIC DNA]</scope>
    <source>
        <strain evidence="15 16">PV-1</strain>
    </source>
</reference>
<dbReference type="HOGENOM" id="CLU_033058_3_2_0"/>
<evidence type="ECO:0000313" key="16">
    <source>
        <dbReference type="Proteomes" id="UP000005297"/>
    </source>
</evidence>
<dbReference type="InterPro" id="IPR046357">
    <property type="entry name" value="PPIase_dom_sf"/>
</dbReference>
<proteinExistence type="inferred from homology"/>
<dbReference type="eggNOG" id="COG0544">
    <property type="taxonomic scope" value="Bacteria"/>
</dbReference>
<dbReference type="Pfam" id="PF05698">
    <property type="entry name" value="Trigger_C"/>
    <property type="match status" value="1"/>
</dbReference>
<keyword evidence="7 11" id="KW-0143">Chaperone</keyword>
<feature type="domain" description="PPIase FKBP-type" evidence="14">
    <location>
        <begin position="163"/>
        <end position="223"/>
    </location>
</feature>
<dbReference type="InterPro" id="IPR037041">
    <property type="entry name" value="Trigger_fac_C_sf"/>
</dbReference>
<dbReference type="GO" id="GO:0005737">
    <property type="term" value="C:cytoplasm"/>
    <property type="evidence" value="ECO:0007669"/>
    <property type="project" value="UniProtKB-SubCell"/>
</dbReference>
<dbReference type="SUPFAM" id="SSF109998">
    <property type="entry name" value="Triger factor/SurA peptide-binding domain-like"/>
    <property type="match status" value="1"/>
</dbReference>
<dbReference type="InterPro" id="IPR005215">
    <property type="entry name" value="Trig_fac"/>
</dbReference>
<dbReference type="EMBL" id="AATS01000004">
    <property type="protein sequence ID" value="EAU55012.1"/>
    <property type="molecule type" value="Genomic_DNA"/>
</dbReference>
<evidence type="ECO:0000259" key="14">
    <source>
        <dbReference type="PROSITE" id="PS50059"/>
    </source>
</evidence>
<comment type="domain">
    <text evidence="11">Consists of 3 domains; the N-terminus binds the ribosome, the middle domain has PPIase activity, while the C-terminus has intrinsic chaperone activity on its own.</text>
</comment>
<comment type="catalytic activity">
    <reaction evidence="1 11 12">
        <text>[protein]-peptidylproline (omega=180) = [protein]-peptidylproline (omega=0)</text>
        <dbReference type="Rhea" id="RHEA:16237"/>
        <dbReference type="Rhea" id="RHEA-COMP:10747"/>
        <dbReference type="Rhea" id="RHEA-COMP:10748"/>
        <dbReference type="ChEBI" id="CHEBI:83833"/>
        <dbReference type="ChEBI" id="CHEBI:83834"/>
        <dbReference type="EC" id="5.2.1.8"/>
    </reaction>
</comment>
<dbReference type="FunCoup" id="Q0F0L6">
    <property type="interactions" value="657"/>
</dbReference>
<keyword evidence="5 11" id="KW-0132">Cell division</keyword>
<dbReference type="InterPro" id="IPR001179">
    <property type="entry name" value="PPIase_FKBP_dom"/>
</dbReference>
<comment type="function">
    <text evidence="11">Involved in protein export. Acts as a chaperone by maintaining the newly synthesized protein in an open conformation. Functions as a peptidyl-prolyl cis-trans isomerase.</text>
</comment>
<dbReference type="Pfam" id="PF00254">
    <property type="entry name" value="FKBP_C"/>
    <property type="match status" value="1"/>
</dbReference>
<dbReference type="InterPro" id="IPR008881">
    <property type="entry name" value="Trigger_fac_ribosome-bd_bac"/>
</dbReference>
<dbReference type="HAMAP" id="MF_00303">
    <property type="entry name" value="Trigger_factor_Tig"/>
    <property type="match status" value="1"/>
</dbReference>
<name>Q0F0L6_9PROT</name>
<evidence type="ECO:0000256" key="4">
    <source>
        <dbReference type="ARBA" id="ARBA00016902"/>
    </source>
</evidence>
<comment type="caution">
    <text evidence="15">The sequence shown here is derived from an EMBL/GenBank/DDBJ whole genome shotgun (WGS) entry which is preliminary data.</text>
</comment>
<dbReference type="PANTHER" id="PTHR30560">
    <property type="entry name" value="TRIGGER FACTOR CHAPERONE AND PEPTIDYL-PROLYL CIS/TRANS ISOMERASE"/>
    <property type="match status" value="1"/>
</dbReference>
<dbReference type="AlphaFoldDB" id="Q0F0L6"/>
<evidence type="ECO:0000256" key="9">
    <source>
        <dbReference type="ARBA" id="ARBA00023306"/>
    </source>
</evidence>
<evidence type="ECO:0000256" key="6">
    <source>
        <dbReference type="ARBA" id="ARBA00023110"/>
    </source>
</evidence>
<evidence type="ECO:0000256" key="1">
    <source>
        <dbReference type="ARBA" id="ARBA00000971"/>
    </source>
</evidence>
<organism evidence="15 16">
    <name type="scientific">Mariprofundus ferrooxydans PV-1</name>
    <dbReference type="NCBI Taxonomy" id="314345"/>
    <lineage>
        <taxon>Bacteria</taxon>
        <taxon>Pseudomonadati</taxon>
        <taxon>Pseudomonadota</taxon>
        <taxon>Candidatius Mariprofundia</taxon>
        <taxon>Mariprofundales</taxon>
        <taxon>Mariprofundaceae</taxon>
        <taxon>Mariprofundus</taxon>
    </lineage>
</organism>
<comment type="subcellular location">
    <subcellularLocation>
        <location evidence="11">Cytoplasm</location>
    </subcellularLocation>
    <text evidence="11">About half TF is bound to the ribosome near the polypeptide exit tunnel while the other half is free in the cytoplasm.</text>
</comment>
<evidence type="ECO:0000256" key="7">
    <source>
        <dbReference type="ARBA" id="ARBA00023186"/>
    </source>
</evidence>
<dbReference type="STRING" id="314344.AL013_02065"/>
<keyword evidence="6 11" id="KW-0697">Rotamase</keyword>
<dbReference type="GO" id="GO:0003755">
    <property type="term" value="F:peptidyl-prolyl cis-trans isomerase activity"/>
    <property type="evidence" value="ECO:0007669"/>
    <property type="project" value="UniProtKB-UniRule"/>
</dbReference>
<evidence type="ECO:0000256" key="8">
    <source>
        <dbReference type="ARBA" id="ARBA00023235"/>
    </source>
</evidence>
<dbReference type="PANTHER" id="PTHR30560:SF3">
    <property type="entry name" value="TRIGGER FACTOR-LIKE PROTEIN TIG, CHLOROPLASTIC"/>
    <property type="match status" value="1"/>
</dbReference>
<evidence type="ECO:0000256" key="10">
    <source>
        <dbReference type="ARBA" id="ARBA00029986"/>
    </source>
</evidence>
<dbReference type="InParanoid" id="Q0F0L6"/>
<keyword evidence="8 11" id="KW-0413">Isomerase</keyword>
<dbReference type="InterPro" id="IPR036611">
    <property type="entry name" value="Trigger_fac_ribosome-bd_sf"/>
</dbReference>
<evidence type="ECO:0000256" key="5">
    <source>
        <dbReference type="ARBA" id="ARBA00022618"/>
    </source>
</evidence>
<dbReference type="PROSITE" id="PS50059">
    <property type="entry name" value="FKBP_PPIASE"/>
    <property type="match status" value="1"/>
</dbReference>
<sequence>MIQTEVKTLAPNEYQVHVTVEQGEYDRIYAMLVNKLSMQAKLPGFRPGKTPSHVLKKQFGPKLHEDTVSELIQTHYVTAIEKSGLIPAVQPLLDVPAAQPSSGFEFTMKVTTWPDVEIKPLSGLAFDETTVSVEDADVQAVIDRLQKSQVKFEIEAGRAAETGDQLHIDFCGSIDGEEFEGGKGEDVPLVLGEGRFIPGFEDQLLGKVAGDDVTIEVTFPADYQAAHLADKAASFATTVKSVGKPVVAEDEDALAVMLGFEDAAALRADAVARLQDEANEASFSSTRESALDALLAANDMVLPEALIEEDMRATTRRVLENMKQQGMQPDPAMLDNDEFRTEIRTRSERGLKLSVLLQKVRADADLNVSEAEIEAEIDRQSLQYPEEQRVQFKAWVHGQDEQMGAIRERLLERACVQHIIDQAKTSGVSKPLSVWQQEQEQE</sequence>
<dbReference type="RefSeq" id="WP_009851633.1">
    <property type="nucleotide sequence ID" value="NZ_DS022295.1"/>
</dbReference>
<dbReference type="GO" id="GO:0051301">
    <property type="term" value="P:cell division"/>
    <property type="evidence" value="ECO:0007669"/>
    <property type="project" value="UniProtKB-KW"/>
</dbReference>
<evidence type="ECO:0000256" key="12">
    <source>
        <dbReference type="PROSITE-ProRule" id="PRU00277"/>
    </source>
</evidence>
<dbReference type="Proteomes" id="UP000005297">
    <property type="component" value="Unassembled WGS sequence"/>
</dbReference>
<dbReference type="Gene3D" id="1.10.3120.10">
    <property type="entry name" value="Trigger factor, C-terminal domain"/>
    <property type="match status" value="1"/>
</dbReference>
<dbReference type="GO" id="GO:0043022">
    <property type="term" value="F:ribosome binding"/>
    <property type="evidence" value="ECO:0007669"/>
    <property type="project" value="TreeGrafter"/>
</dbReference>
<dbReference type="SUPFAM" id="SSF102735">
    <property type="entry name" value="Trigger factor ribosome-binding domain"/>
    <property type="match status" value="1"/>
</dbReference>
<dbReference type="InterPro" id="IPR008880">
    <property type="entry name" value="Trigger_fac_C"/>
</dbReference>
<dbReference type="NCBIfam" id="TIGR00115">
    <property type="entry name" value="tig"/>
    <property type="match status" value="1"/>
</dbReference>
<dbReference type="GO" id="GO:0043335">
    <property type="term" value="P:protein unfolding"/>
    <property type="evidence" value="ECO:0007669"/>
    <property type="project" value="TreeGrafter"/>
</dbReference>
<dbReference type="Pfam" id="PF05697">
    <property type="entry name" value="Trigger_N"/>
    <property type="match status" value="1"/>
</dbReference>
<dbReference type="PIRSF" id="PIRSF003095">
    <property type="entry name" value="Trigger_factor"/>
    <property type="match status" value="1"/>
</dbReference>
<accession>Q0F0L6</accession>
<protein>
    <recommendedName>
        <fullName evidence="4 11">Trigger factor</fullName>
        <shortName evidence="11">TF</shortName>
        <ecNumber evidence="3 11">5.2.1.8</ecNumber>
    </recommendedName>
    <alternativeName>
        <fullName evidence="10 11">PPIase</fullName>
    </alternativeName>
</protein>
<dbReference type="GO" id="GO:0044183">
    <property type="term" value="F:protein folding chaperone"/>
    <property type="evidence" value="ECO:0007669"/>
    <property type="project" value="TreeGrafter"/>
</dbReference>
<dbReference type="Gene3D" id="3.30.70.1050">
    <property type="entry name" value="Trigger factor ribosome-binding domain"/>
    <property type="match status" value="1"/>
</dbReference>
<dbReference type="OrthoDB" id="9767721at2"/>
<dbReference type="SUPFAM" id="SSF54534">
    <property type="entry name" value="FKBP-like"/>
    <property type="match status" value="1"/>
</dbReference>
<keyword evidence="16" id="KW-1185">Reference proteome</keyword>
<dbReference type="Gene3D" id="3.10.50.40">
    <property type="match status" value="1"/>
</dbReference>
<dbReference type="GO" id="GO:0051083">
    <property type="term" value="P:'de novo' cotranslational protein folding"/>
    <property type="evidence" value="ECO:0007669"/>
    <property type="project" value="TreeGrafter"/>
</dbReference>
<dbReference type="FunFam" id="3.10.50.40:FF:000001">
    <property type="entry name" value="Trigger factor"/>
    <property type="match status" value="1"/>
</dbReference>
<dbReference type="EC" id="5.2.1.8" evidence="3 11"/>
<gene>
    <name evidence="11" type="primary">tig</name>
    <name evidence="15" type="ORF">SPV1_06704</name>
</gene>